<gene>
    <name evidence="1" type="ORF">DW701_16835</name>
</gene>
<name>A0A414M2R5_9BACE</name>
<comment type="caution">
    <text evidence="1">The sequence shown here is derived from an EMBL/GenBank/DDBJ whole genome shotgun (WGS) entry which is preliminary data.</text>
</comment>
<proteinExistence type="predicted"/>
<dbReference type="EMBL" id="QSLA01000033">
    <property type="protein sequence ID" value="RHF02889.1"/>
    <property type="molecule type" value="Genomic_DNA"/>
</dbReference>
<dbReference type="AlphaFoldDB" id="A0A414M2R5"/>
<dbReference type="RefSeq" id="WP_118363235.1">
    <property type="nucleotide sequence ID" value="NZ_JAQECU010000001.1"/>
</dbReference>
<accession>A0A414M2R5</accession>
<sequence>MIEKLNKNKITADWLNLFSDFSKYKIMHIIKRNGCFLSGLQFESLSSQRYRVCFHLYNLMVDLDIPTIPLISATYLLNKKGAINSFSMQEHDNDLESIVNELYNQIPILTKQQLTSNDLIAYMKGTKNAFYDKTTLTDIVLLNYYCGNDEQAEIEIEKGKKIILDWPERVTIDYGSAKGWEKQVRELMNMDILNDTMERQLQKLKLH</sequence>
<protein>
    <submittedName>
        <fullName evidence="1">Uncharacterized protein</fullName>
    </submittedName>
</protein>
<evidence type="ECO:0000313" key="1">
    <source>
        <dbReference type="EMBL" id="RHF02889.1"/>
    </source>
</evidence>
<dbReference type="Proteomes" id="UP000283538">
    <property type="component" value="Unassembled WGS sequence"/>
</dbReference>
<evidence type="ECO:0000313" key="2">
    <source>
        <dbReference type="Proteomes" id="UP000283538"/>
    </source>
</evidence>
<reference evidence="1 2" key="1">
    <citation type="submission" date="2018-08" db="EMBL/GenBank/DDBJ databases">
        <title>A genome reference for cultivated species of the human gut microbiota.</title>
        <authorList>
            <person name="Zou Y."/>
            <person name="Xue W."/>
            <person name="Luo G."/>
        </authorList>
    </citation>
    <scope>NUCLEOTIDE SEQUENCE [LARGE SCALE GENOMIC DNA]</scope>
    <source>
        <strain evidence="1 2">AM26-26AC</strain>
    </source>
</reference>
<organism evidence="1 2">
    <name type="scientific">Bacteroides eggerthii</name>
    <dbReference type="NCBI Taxonomy" id="28111"/>
    <lineage>
        <taxon>Bacteria</taxon>
        <taxon>Pseudomonadati</taxon>
        <taxon>Bacteroidota</taxon>
        <taxon>Bacteroidia</taxon>
        <taxon>Bacteroidales</taxon>
        <taxon>Bacteroidaceae</taxon>
        <taxon>Bacteroides</taxon>
    </lineage>
</organism>